<dbReference type="Pfam" id="PF12833">
    <property type="entry name" value="HTH_18"/>
    <property type="match status" value="1"/>
</dbReference>
<dbReference type="PANTHER" id="PTHR46796:SF6">
    <property type="entry name" value="ARAC SUBFAMILY"/>
    <property type="match status" value="1"/>
</dbReference>
<dbReference type="Proteomes" id="UP000046373">
    <property type="component" value="Unassembled WGS sequence"/>
</dbReference>
<dbReference type="AlphaFoldDB" id="A0A090DQ71"/>
<dbReference type="PROSITE" id="PS01124">
    <property type="entry name" value="HTH_ARAC_FAMILY_2"/>
    <property type="match status" value="1"/>
</dbReference>
<gene>
    <name evidence="5" type="ORF">MPLDJ20_110040</name>
</gene>
<evidence type="ECO:0000313" key="6">
    <source>
        <dbReference type="Proteomes" id="UP000046373"/>
    </source>
</evidence>
<dbReference type="GO" id="GO:0043565">
    <property type="term" value="F:sequence-specific DNA binding"/>
    <property type="evidence" value="ECO:0007669"/>
    <property type="project" value="InterPro"/>
</dbReference>
<dbReference type="PROSITE" id="PS00041">
    <property type="entry name" value="HTH_ARAC_FAMILY_1"/>
    <property type="match status" value="1"/>
</dbReference>
<dbReference type="PRINTS" id="PR00032">
    <property type="entry name" value="HTHARAC"/>
</dbReference>
<evidence type="ECO:0000256" key="1">
    <source>
        <dbReference type="ARBA" id="ARBA00023015"/>
    </source>
</evidence>
<evidence type="ECO:0000256" key="3">
    <source>
        <dbReference type="ARBA" id="ARBA00023163"/>
    </source>
</evidence>
<dbReference type="InterPro" id="IPR018062">
    <property type="entry name" value="HTH_AraC-typ_CS"/>
</dbReference>
<evidence type="ECO:0000256" key="2">
    <source>
        <dbReference type="ARBA" id="ARBA00023125"/>
    </source>
</evidence>
<dbReference type="EMBL" id="CCNB01000003">
    <property type="protein sequence ID" value="CDX16494.1"/>
    <property type="molecule type" value="Genomic_DNA"/>
</dbReference>
<keyword evidence="1" id="KW-0805">Transcription regulation</keyword>
<accession>A0A090DQ71</accession>
<dbReference type="Gene3D" id="1.10.10.60">
    <property type="entry name" value="Homeodomain-like"/>
    <property type="match status" value="1"/>
</dbReference>
<dbReference type="SUPFAM" id="SSF46689">
    <property type="entry name" value="Homeodomain-like"/>
    <property type="match status" value="1"/>
</dbReference>
<dbReference type="InterPro" id="IPR020449">
    <property type="entry name" value="Tscrpt_reg_AraC-type_HTH"/>
</dbReference>
<dbReference type="PANTHER" id="PTHR46796">
    <property type="entry name" value="HTH-TYPE TRANSCRIPTIONAL ACTIVATOR RHAS-RELATED"/>
    <property type="match status" value="1"/>
</dbReference>
<keyword evidence="2" id="KW-0238">DNA-binding</keyword>
<dbReference type="InterPro" id="IPR018060">
    <property type="entry name" value="HTH_AraC"/>
</dbReference>
<organism evidence="5 6">
    <name type="scientific">Mesorhizobium plurifarium</name>
    <dbReference type="NCBI Taxonomy" id="69974"/>
    <lineage>
        <taxon>Bacteria</taxon>
        <taxon>Pseudomonadati</taxon>
        <taxon>Pseudomonadota</taxon>
        <taxon>Alphaproteobacteria</taxon>
        <taxon>Hyphomicrobiales</taxon>
        <taxon>Phyllobacteriaceae</taxon>
        <taxon>Mesorhizobium</taxon>
    </lineage>
</organism>
<protein>
    <submittedName>
        <fullName evidence="5">AraC type helix-turn-helix-domain containing protein</fullName>
    </submittedName>
</protein>
<name>A0A090DQ71_MESPL</name>
<evidence type="ECO:0000313" key="5">
    <source>
        <dbReference type="EMBL" id="CDX16494.1"/>
    </source>
</evidence>
<feature type="domain" description="HTH araC/xylS-type" evidence="4">
    <location>
        <begin position="213"/>
        <end position="314"/>
    </location>
</feature>
<proteinExistence type="predicted"/>
<keyword evidence="3" id="KW-0804">Transcription</keyword>
<evidence type="ECO:0000259" key="4">
    <source>
        <dbReference type="PROSITE" id="PS01124"/>
    </source>
</evidence>
<dbReference type="InterPro" id="IPR009057">
    <property type="entry name" value="Homeodomain-like_sf"/>
</dbReference>
<dbReference type="SMART" id="SM00342">
    <property type="entry name" value="HTH_ARAC"/>
    <property type="match status" value="1"/>
</dbReference>
<dbReference type="GO" id="GO:0003700">
    <property type="term" value="F:DNA-binding transcription factor activity"/>
    <property type="evidence" value="ECO:0007669"/>
    <property type="project" value="InterPro"/>
</dbReference>
<sequence>MPSADRVATFSADDIPEDHRDEFIRDFYGRIQMRLDITPRADTPLRFSARTLILPEMNLTKGAVSPMVWERNSALMADGNDDIILSWNKGGYRFTMPGRGDFSTDPGTAAIFPMDRRYSVASEDSQWTMALQFKRSLLAPLVKNLDDVRPDSLGLTLPAHRLLFDYLWSLLHMEGPETLAPLASRHITDLLAVSFGGMEAHTHPPGVRAARLAGIKQHIARNLTDPGLNVGQVSRRFGISERYVRQLFAGEGTSFSDYVNGERLAYVHSCLTDRRQLLRRIADIAFEVGFNEPSTFYRQFRLRYGMTPTEVRALTEKAGNG</sequence>
<dbReference type="InterPro" id="IPR050204">
    <property type="entry name" value="AraC_XylS_family_regulators"/>
</dbReference>
<reference evidence="5 6" key="1">
    <citation type="submission" date="2014-08" db="EMBL/GenBank/DDBJ databases">
        <authorList>
            <person name="Moulin Lionel"/>
        </authorList>
    </citation>
    <scope>NUCLEOTIDE SEQUENCE [LARGE SCALE GENOMIC DNA]</scope>
</reference>